<accession>A0A1H3NKZ2</accession>
<keyword evidence="4" id="KW-1185">Reference proteome</keyword>
<dbReference type="EMBL" id="FNPF01000026">
    <property type="protein sequence ID" value="SDY89474.1"/>
    <property type="molecule type" value="Genomic_DNA"/>
</dbReference>
<dbReference type="AlphaFoldDB" id="A0A1H3NKZ2"/>
<evidence type="ECO:0000256" key="1">
    <source>
        <dbReference type="SAM" id="MobiDB-lite"/>
    </source>
</evidence>
<gene>
    <name evidence="3" type="ORF">SAMN05444340_1266</name>
</gene>
<feature type="signal peptide" evidence="2">
    <location>
        <begin position="1"/>
        <end position="27"/>
    </location>
</feature>
<name>A0A1H3NKZ2_9RHOB</name>
<organism evidence="3 4">
    <name type="scientific">Citreimonas salinaria</name>
    <dbReference type="NCBI Taxonomy" id="321339"/>
    <lineage>
        <taxon>Bacteria</taxon>
        <taxon>Pseudomonadati</taxon>
        <taxon>Pseudomonadota</taxon>
        <taxon>Alphaproteobacteria</taxon>
        <taxon>Rhodobacterales</taxon>
        <taxon>Roseobacteraceae</taxon>
        <taxon>Citreimonas</taxon>
    </lineage>
</organism>
<feature type="compositionally biased region" description="Low complexity" evidence="1">
    <location>
        <begin position="26"/>
        <end position="42"/>
    </location>
</feature>
<feature type="region of interest" description="Disordered" evidence="1">
    <location>
        <begin position="25"/>
        <end position="44"/>
    </location>
</feature>
<dbReference type="OrthoDB" id="7872488at2"/>
<reference evidence="3 4" key="1">
    <citation type="submission" date="2016-10" db="EMBL/GenBank/DDBJ databases">
        <authorList>
            <person name="de Groot N.N."/>
        </authorList>
    </citation>
    <scope>NUCLEOTIDE SEQUENCE [LARGE SCALE GENOMIC DNA]</scope>
    <source>
        <strain evidence="3 4">DSM 26880</strain>
    </source>
</reference>
<protein>
    <recommendedName>
        <fullName evidence="5">Peptidyl-prolyl cis-trans isomerase SurA</fullName>
    </recommendedName>
</protein>
<dbReference type="InterPro" id="IPR027304">
    <property type="entry name" value="Trigger_fact/SurA_dom_sf"/>
</dbReference>
<sequence length="219" mass="23903">MTYKTLLRRTTVGVAMIAALATTPLSAQESGSSGSGESQTQSPGAAQMIIPDQRVVSVGETEITGADVSEFIESFPPRLRQQPPQMLISMAVQNMVLRELLLQEAEAQNLGEDPEVQSIVEQAADVAREDAMVQVYLVRELEKRVTDEAVQQTYDQIAEQTEEELPPLEDVRLQIVQQLQQQAVQGVQQDLASGVEIVFYGPDGEPMEASADETSADNQ</sequence>
<evidence type="ECO:0000313" key="4">
    <source>
        <dbReference type="Proteomes" id="UP000199286"/>
    </source>
</evidence>
<dbReference type="RefSeq" id="WP_089886132.1">
    <property type="nucleotide sequence ID" value="NZ_FNPF01000026.1"/>
</dbReference>
<evidence type="ECO:0000256" key="2">
    <source>
        <dbReference type="SAM" id="SignalP"/>
    </source>
</evidence>
<feature type="chain" id="PRO_5011782402" description="Peptidyl-prolyl cis-trans isomerase SurA" evidence="2">
    <location>
        <begin position="28"/>
        <end position="219"/>
    </location>
</feature>
<dbReference type="STRING" id="321339.SAMN05444340_1266"/>
<evidence type="ECO:0000313" key="3">
    <source>
        <dbReference type="EMBL" id="SDY89474.1"/>
    </source>
</evidence>
<dbReference type="SUPFAM" id="SSF109998">
    <property type="entry name" value="Triger factor/SurA peptide-binding domain-like"/>
    <property type="match status" value="1"/>
</dbReference>
<proteinExistence type="predicted"/>
<dbReference type="Proteomes" id="UP000199286">
    <property type="component" value="Unassembled WGS sequence"/>
</dbReference>
<keyword evidence="2" id="KW-0732">Signal</keyword>
<evidence type="ECO:0008006" key="5">
    <source>
        <dbReference type="Google" id="ProtNLM"/>
    </source>
</evidence>